<dbReference type="GO" id="GO:0003677">
    <property type="term" value="F:DNA binding"/>
    <property type="evidence" value="ECO:0007669"/>
    <property type="project" value="UniProtKB-KW"/>
</dbReference>
<dbReference type="InterPro" id="IPR022687">
    <property type="entry name" value="HTH_DTXR"/>
</dbReference>
<dbReference type="Pfam" id="PF01325">
    <property type="entry name" value="Fe_dep_repress"/>
    <property type="match status" value="1"/>
</dbReference>
<dbReference type="RefSeq" id="WP_009905671.1">
    <property type="nucleotide sequence ID" value="NZ_BEHB01000007.1"/>
</dbReference>
<dbReference type="Gene3D" id="1.10.60.10">
    <property type="entry name" value="Iron dependent repressor, metal binding and dimerisation domain"/>
    <property type="match status" value="1"/>
</dbReference>
<proteinExistence type="inferred from homology"/>
<dbReference type="SUPFAM" id="SSF46785">
    <property type="entry name" value="Winged helix' DNA-binding domain"/>
    <property type="match status" value="1"/>
</dbReference>
<dbReference type="InterPro" id="IPR022689">
    <property type="entry name" value="Iron_dep_repressor"/>
</dbReference>
<dbReference type="GO" id="GO:0003700">
    <property type="term" value="F:DNA-binding transcription factor activity"/>
    <property type="evidence" value="ECO:0007669"/>
    <property type="project" value="InterPro"/>
</dbReference>
<dbReference type="Gene3D" id="1.10.10.10">
    <property type="entry name" value="Winged helix-like DNA-binding domain superfamily/Winged helix DNA-binding domain"/>
    <property type="match status" value="1"/>
</dbReference>
<dbReference type="SMART" id="SM00529">
    <property type="entry name" value="HTH_DTXR"/>
    <property type="match status" value="1"/>
</dbReference>
<gene>
    <name evidence="6" type="primary">mntR</name>
    <name evidence="6" type="ORF">SAMEA1710456_00077</name>
</gene>
<feature type="domain" description="HTH dtxR-type" evidence="5">
    <location>
        <begin position="1"/>
        <end position="62"/>
    </location>
</feature>
<evidence type="ECO:0000256" key="3">
    <source>
        <dbReference type="ARBA" id="ARBA00023125"/>
    </source>
</evidence>
<dbReference type="Proteomes" id="UP000346772">
    <property type="component" value="Unassembled WGS sequence"/>
</dbReference>
<protein>
    <submittedName>
        <fullName evidence="6">Iron-dependent repressor</fullName>
    </submittedName>
</protein>
<dbReference type="PANTHER" id="PTHR33238">
    <property type="entry name" value="IRON (METAL) DEPENDENT REPRESSOR, DTXR FAMILY"/>
    <property type="match status" value="1"/>
</dbReference>
<dbReference type="GO" id="GO:0046983">
    <property type="term" value="F:protein dimerization activity"/>
    <property type="evidence" value="ECO:0007669"/>
    <property type="project" value="InterPro"/>
</dbReference>
<dbReference type="InterPro" id="IPR050536">
    <property type="entry name" value="DtxR_MntR_Metal-Reg"/>
</dbReference>
<dbReference type="AlphaFoldDB" id="A0AAX3GW05"/>
<evidence type="ECO:0000256" key="1">
    <source>
        <dbReference type="ARBA" id="ARBA00007871"/>
    </source>
</evidence>
<evidence type="ECO:0000256" key="4">
    <source>
        <dbReference type="ARBA" id="ARBA00023163"/>
    </source>
</evidence>
<comment type="caution">
    <text evidence="6">The sequence shown here is derived from an EMBL/GenBank/DDBJ whole genome shotgun (WGS) entry which is preliminary data.</text>
</comment>
<dbReference type="PROSITE" id="PS50944">
    <property type="entry name" value="HTH_DTXR"/>
    <property type="match status" value="1"/>
</dbReference>
<keyword evidence="2" id="KW-0805">Transcription regulation</keyword>
<dbReference type="GO" id="GO:0046914">
    <property type="term" value="F:transition metal ion binding"/>
    <property type="evidence" value="ECO:0007669"/>
    <property type="project" value="InterPro"/>
</dbReference>
<evidence type="ECO:0000313" key="7">
    <source>
        <dbReference type="Proteomes" id="UP000346772"/>
    </source>
</evidence>
<dbReference type="InterPro" id="IPR036390">
    <property type="entry name" value="WH_DNA-bd_sf"/>
</dbReference>
<reference evidence="6 7" key="1">
    <citation type="submission" date="2019-02" db="EMBL/GenBank/DDBJ databases">
        <authorList>
            <consortium name="Pathogen Informatics"/>
        </authorList>
    </citation>
    <scope>NUCLEOTIDE SEQUENCE [LARGE SCALE GENOMIC DNA]</scope>
    <source>
        <strain evidence="6 7">078GUE027</strain>
    </source>
</reference>
<dbReference type="FunFam" id="1.10.60.10:FF:000005">
    <property type="entry name" value="Transcriptional regulator MntR protein"/>
    <property type="match status" value="1"/>
</dbReference>
<sequence>MYESRENYLETILILEKKNGIVKSIDIAKQLNYSKASVSRAIGILKEYGFIIMEVDGDIVLTEEGRKKAEEIYEKHILITKFLVNTLGVSFDIAEKDACRIEHVISKETFEGIKKYLDKN</sequence>
<name>A0AAX3GW05_CLODI</name>
<keyword evidence="4" id="KW-0804">Transcription</keyword>
<comment type="similarity">
    <text evidence="1">Belongs to the DtxR/MntR family.</text>
</comment>
<evidence type="ECO:0000256" key="2">
    <source>
        <dbReference type="ARBA" id="ARBA00023015"/>
    </source>
</evidence>
<dbReference type="PANTHER" id="PTHR33238:SF7">
    <property type="entry name" value="IRON-DEPENDENT TRANSCRIPTIONAL REGULATOR"/>
    <property type="match status" value="1"/>
</dbReference>
<dbReference type="EMBL" id="CAADAT010000001">
    <property type="protein sequence ID" value="VFD52679.1"/>
    <property type="molecule type" value="Genomic_DNA"/>
</dbReference>
<dbReference type="Pfam" id="PF02742">
    <property type="entry name" value="Fe_dep_repr_C"/>
    <property type="match status" value="1"/>
</dbReference>
<dbReference type="InterPro" id="IPR001367">
    <property type="entry name" value="Fe_dep_repressor"/>
</dbReference>
<accession>A0AAX3GW05</accession>
<evidence type="ECO:0000313" key="6">
    <source>
        <dbReference type="EMBL" id="VFD52679.1"/>
    </source>
</evidence>
<evidence type="ECO:0000259" key="5">
    <source>
        <dbReference type="PROSITE" id="PS50944"/>
    </source>
</evidence>
<dbReference type="SUPFAM" id="SSF47979">
    <property type="entry name" value="Iron-dependent repressor protein, dimerization domain"/>
    <property type="match status" value="1"/>
</dbReference>
<dbReference type="InterPro" id="IPR036421">
    <property type="entry name" value="Fe_dep_repressor_sf"/>
</dbReference>
<keyword evidence="3" id="KW-0238">DNA-binding</keyword>
<organism evidence="6 7">
    <name type="scientific">Clostridioides difficile</name>
    <name type="common">Peptoclostridium difficile</name>
    <dbReference type="NCBI Taxonomy" id="1496"/>
    <lineage>
        <taxon>Bacteria</taxon>
        <taxon>Bacillati</taxon>
        <taxon>Bacillota</taxon>
        <taxon>Clostridia</taxon>
        <taxon>Peptostreptococcales</taxon>
        <taxon>Peptostreptococcaceae</taxon>
        <taxon>Clostridioides</taxon>
    </lineage>
</organism>
<dbReference type="InterPro" id="IPR036388">
    <property type="entry name" value="WH-like_DNA-bd_sf"/>
</dbReference>